<evidence type="ECO:0000313" key="2">
    <source>
        <dbReference type="EMBL" id="CAE8646136.1"/>
    </source>
</evidence>
<evidence type="ECO:0000256" key="1">
    <source>
        <dbReference type="SAM" id="MobiDB-lite"/>
    </source>
</evidence>
<gene>
    <name evidence="2" type="ORF">PGLA2088_LOCUS4539</name>
</gene>
<accession>A0A813I553</accession>
<sequence>MSGAAASQKKRQRNGEQLPSPPDASSKLNDAIRLLLSLAAQMRLVHAAAIRTLLIPTESAYVKAAKAALKTYAEQVKSHGGGQSLLPPHVWAFRALLQTAAADPAISPQFQETLTALQVVSTSCDLDLSNFVKVCKFSRTFKADRMRIELAASNNGQALVELLVQQLRSAGAQECPGPGPRLPLERSLAAYIYK</sequence>
<comment type="caution">
    <text evidence="2">The sequence shown here is derived from an EMBL/GenBank/DDBJ whole genome shotgun (WGS) entry which is preliminary data.</text>
</comment>
<dbReference type="AlphaFoldDB" id="A0A813I553"/>
<name>A0A813I553_POLGL</name>
<organism evidence="2 3">
    <name type="scientific">Polarella glacialis</name>
    <name type="common">Dinoflagellate</name>
    <dbReference type="NCBI Taxonomy" id="89957"/>
    <lineage>
        <taxon>Eukaryota</taxon>
        <taxon>Sar</taxon>
        <taxon>Alveolata</taxon>
        <taxon>Dinophyceae</taxon>
        <taxon>Suessiales</taxon>
        <taxon>Suessiaceae</taxon>
        <taxon>Polarella</taxon>
    </lineage>
</organism>
<proteinExistence type="predicted"/>
<protein>
    <submittedName>
        <fullName evidence="2">Uncharacterized protein</fullName>
    </submittedName>
</protein>
<dbReference type="Proteomes" id="UP000626109">
    <property type="component" value="Unassembled WGS sequence"/>
</dbReference>
<reference evidence="2" key="1">
    <citation type="submission" date="2021-02" db="EMBL/GenBank/DDBJ databases">
        <authorList>
            <person name="Dougan E. K."/>
            <person name="Rhodes N."/>
            <person name="Thang M."/>
            <person name="Chan C."/>
        </authorList>
    </citation>
    <scope>NUCLEOTIDE SEQUENCE</scope>
</reference>
<dbReference type="EMBL" id="CAJNNW010004148">
    <property type="protein sequence ID" value="CAE8646136.1"/>
    <property type="molecule type" value="Genomic_DNA"/>
</dbReference>
<feature type="region of interest" description="Disordered" evidence="1">
    <location>
        <begin position="1"/>
        <end position="25"/>
    </location>
</feature>
<evidence type="ECO:0000313" key="3">
    <source>
        <dbReference type="Proteomes" id="UP000626109"/>
    </source>
</evidence>